<keyword evidence="7" id="KW-0175">Coiled coil</keyword>
<evidence type="ECO:0000256" key="4">
    <source>
        <dbReference type="ARBA" id="ARBA00022728"/>
    </source>
</evidence>
<keyword evidence="5" id="KW-0508">mRNA splicing</keyword>
<dbReference type="EMBL" id="QJNS01000142">
    <property type="protein sequence ID" value="RYO85214.1"/>
    <property type="molecule type" value="Genomic_DNA"/>
</dbReference>
<dbReference type="Proteomes" id="UP000294003">
    <property type="component" value="Unassembled WGS sequence"/>
</dbReference>
<comment type="caution">
    <text evidence="9">The sequence shown here is derived from an EMBL/GenBank/DDBJ whole genome shotgun (WGS) entry which is preliminary data.</text>
</comment>
<evidence type="ECO:0000256" key="3">
    <source>
        <dbReference type="ARBA" id="ARBA00022664"/>
    </source>
</evidence>
<evidence type="ECO:0000256" key="7">
    <source>
        <dbReference type="SAM" id="Coils"/>
    </source>
</evidence>
<accession>A0ABY0H5A3</accession>
<evidence type="ECO:0000256" key="6">
    <source>
        <dbReference type="ARBA" id="ARBA00023242"/>
    </source>
</evidence>
<proteinExistence type="inferred from homology"/>
<keyword evidence="3" id="KW-0507">mRNA processing</keyword>
<feature type="region of interest" description="Disordered" evidence="8">
    <location>
        <begin position="77"/>
        <end position="97"/>
    </location>
</feature>
<protein>
    <recommendedName>
        <fullName evidence="11">Pre-mRNA-splicing factor SPF27</fullName>
    </recommendedName>
</protein>
<evidence type="ECO:0000313" key="10">
    <source>
        <dbReference type="Proteomes" id="UP000294003"/>
    </source>
</evidence>
<dbReference type="Pfam" id="PF05700">
    <property type="entry name" value="BCAS2"/>
    <property type="match status" value="1"/>
</dbReference>
<comment type="subcellular location">
    <subcellularLocation>
        <location evidence="1">Nucleus</location>
    </subcellularLocation>
</comment>
<evidence type="ECO:0000256" key="8">
    <source>
        <dbReference type="SAM" id="MobiDB-lite"/>
    </source>
</evidence>
<dbReference type="PANTHER" id="PTHR13296:SF0">
    <property type="entry name" value="PRE-MRNA-SPLICING FACTOR SPF27"/>
    <property type="match status" value="1"/>
</dbReference>
<feature type="region of interest" description="Disordered" evidence="8">
    <location>
        <begin position="1"/>
        <end position="50"/>
    </location>
</feature>
<comment type="similarity">
    <text evidence="2">Belongs to the SPF27 family.</text>
</comment>
<evidence type="ECO:0008006" key="11">
    <source>
        <dbReference type="Google" id="ProtNLM"/>
    </source>
</evidence>
<gene>
    <name evidence="9" type="ORF">DL762_005305</name>
</gene>
<evidence type="ECO:0000256" key="2">
    <source>
        <dbReference type="ARBA" id="ARBA00010788"/>
    </source>
</evidence>
<sequence length="216" mass="23656">MSFRTAVHESLPYIDPEPTPAERSAAEALIAAELSSSPSTDQRPPAAGLPALREPVFSPLIAQELERVASQQKLEAIDKSRYEAPDPSTVSSLSSPDELRETLSRAYATSTYLRGREAHLQLLEAHGRNAWLVGNWSGPEAETAALERELAAARREIDRVNVRRRQAQDEAAGELRGLEDAWRRGVGRVLEAEAAAEALRRQVLERRMEGGEGVAA</sequence>
<evidence type="ECO:0000256" key="1">
    <source>
        <dbReference type="ARBA" id="ARBA00004123"/>
    </source>
</evidence>
<feature type="compositionally biased region" description="Low complexity" evidence="8">
    <location>
        <begin position="21"/>
        <end position="39"/>
    </location>
</feature>
<keyword evidence="6" id="KW-0539">Nucleus</keyword>
<reference evidence="9 10" key="1">
    <citation type="submission" date="2018-06" db="EMBL/GenBank/DDBJ databases">
        <title>Complete Genomes of Monosporascus.</title>
        <authorList>
            <person name="Robinson A.J."/>
            <person name="Natvig D.O."/>
        </authorList>
    </citation>
    <scope>NUCLEOTIDE SEQUENCE [LARGE SCALE GENOMIC DNA]</scope>
    <source>
        <strain evidence="9 10">CBS 609.92</strain>
    </source>
</reference>
<dbReference type="PANTHER" id="PTHR13296">
    <property type="entry name" value="BCAS2 PROTEIN"/>
    <property type="match status" value="1"/>
</dbReference>
<name>A0ABY0H5A3_9PEZI</name>
<dbReference type="InterPro" id="IPR008409">
    <property type="entry name" value="SPF27"/>
</dbReference>
<evidence type="ECO:0000313" key="9">
    <source>
        <dbReference type="EMBL" id="RYO85214.1"/>
    </source>
</evidence>
<evidence type="ECO:0000256" key="5">
    <source>
        <dbReference type="ARBA" id="ARBA00023187"/>
    </source>
</evidence>
<keyword evidence="4" id="KW-0747">Spliceosome</keyword>
<feature type="coiled-coil region" evidence="7">
    <location>
        <begin position="143"/>
        <end position="170"/>
    </location>
</feature>
<organism evidence="9 10">
    <name type="scientific">Monosporascus cannonballus</name>
    <dbReference type="NCBI Taxonomy" id="155416"/>
    <lineage>
        <taxon>Eukaryota</taxon>
        <taxon>Fungi</taxon>
        <taxon>Dikarya</taxon>
        <taxon>Ascomycota</taxon>
        <taxon>Pezizomycotina</taxon>
        <taxon>Sordariomycetes</taxon>
        <taxon>Xylariomycetidae</taxon>
        <taxon>Xylariales</taxon>
        <taxon>Xylariales incertae sedis</taxon>
        <taxon>Monosporascus</taxon>
    </lineage>
</organism>
<keyword evidence="10" id="KW-1185">Reference proteome</keyword>